<gene>
    <name evidence="2" type="ORF">HYH03_007631</name>
</gene>
<reference evidence="2" key="1">
    <citation type="journal article" date="2020" name="bioRxiv">
        <title>Comparative genomics of Chlamydomonas.</title>
        <authorList>
            <person name="Craig R.J."/>
            <person name="Hasan A.R."/>
            <person name="Ness R.W."/>
            <person name="Keightley P.D."/>
        </authorList>
    </citation>
    <scope>NUCLEOTIDE SEQUENCE</scope>
    <source>
        <strain evidence="2">CCAP 11/70</strain>
    </source>
</reference>
<evidence type="ECO:0000256" key="1">
    <source>
        <dbReference type="SAM" id="MobiDB-lite"/>
    </source>
</evidence>
<accession>A0A836C0A3</accession>
<organism evidence="2 3">
    <name type="scientific">Edaphochlamys debaryana</name>
    <dbReference type="NCBI Taxonomy" id="47281"/>
    <lineage>
        <taxon>Eukaryota</taxon>
        <taxon>Viridiplantae</taxon>
        <taxon>Chlorophyta</taxon>
        <taxon>core chlorophytes</taxon>
        <taxon>Chlorophyceae</taxon>
        <taxon>CS clade</taxon>
        <taxon>Chlamydomonadales</taxon>
        <taxon>Chlamydomonadales incertae sedis</taxon>
        <taxon>Edaphochlamys</taxon>
    </lineage>
</organism>
<evidence type="ECO:0000313" key="3">
    <source>
        <dbReference type="Proteomes" id="UP000612055"/>
    </source>
</evidence>
<dbReference type="AlphaFoldDB" id="A0A836C0A3"/>
<dbReference type="Proteomes" id="UP000612055">
    <property type="component" value="Unassembled WGS sequence"/>
</dbReference>
<keyword evidence="3" id="KW-1185">Reference proteome</keyword>
<evidence type="ECO:0000313" key="2">
    <source>
        <dbReference type="EMBL" id="KAG2494278.1"/>
    </source>
</evidence>
<comment type="caution">
    <text evidence="2">The sequence shown here is derived from an EMBL/GenBank/DDBJ whole genome shotgun (WGS) entry which is preliminary data.</text>
</comment>
<feature type="region of interest" description="Disordered" evidence="1">
    <location>
        <begin position="230"/>
        <end position="284"/>
    </location>
</feature>
<dbReference type="EMBL" id="JAEHOE010000032">
    <property type="protein sequence ID" value="KAG2494278.1"/>
    <property type="molecule type" value="Genomic_DNA"/>
</dbReference>
<sequence>MTTGSEPSGARAGANLRGADAEPPTSRPRTSLDVPVLSSGATKLLAVGATGGVGAAGGGLPQRPVEVFPPSRGRHTTYATFSGKELEALVSGLERYGTDWAAILESKPVLHGRSEASLSAKYYRLIAAAGSGRPDAGPQHLRTRIEALAVAERAKSKDMYPGQRAGSLGPAPVPVYGPGPIKQTGSATPPAPELLAPVLQEARPAQVPYDSDSAAAARLAALLAASDPTRAQAAPAPKPAPPAPKLTAPAAMGAGAAGEPAGGEAAEAPAGAGAVGMGTAAEEP</sequence>
<feature type="compositionally biased region" description="Low complexity" evidence="1">
    <location>
        <begin position="245"/>
        <end position="284"/>
    </location>
</feature>
<dbReference type="Gene3D" id="1.10.10.60">
    <property type="entry name" value="Homeodomain-like"/>
    <property type="match status" value="1"/>
</dbReference>
<protein>
    <submittedName>
        <fullName evidence="2">Uncharacterized protein</fullName>
    </submittedName>
</protein>
<name>A0A836C0A3_9CHLO</name>
<feature type="region of interest" description="Disordered" evidence="1">
    <location>
        <begin position="1"/>
        <end position="34"/>
    </location>
</feature>
<proteinExistence type="predicted"/>